<dbReference type="PANTHER" id="PTHR47332">
    <property type="entry name" value="SET DOMAIN-CONTAINING PROTEIN 5"/>
    <property type="match status" value="1"/>
</dbReference>
<protein>
    <recommendedName>
        <fullName evidence="1">SET domain-containing protein</fullName>
    </recommendedName>
</protein>
<dbReference type="Pfam" id="PF00856">
    <property type="entry name" value="SET"/>
    <property type="match status" value="1"/>
</dbReference>
<dbReference type="OrthoDB" id="265717at2759"/>
<dbReference type="Gene3D" id="1.25.40.10">
    <property type="entry name" value="Tetratricopeptide repeat domain"/>
    <property type="match status" value="1"/>
</dbReference>
<comment type="caution">
    <text evidence="2">The sequence shown here is derived from an EMBL/GenBank/DDBJ whole genome shotgun (WGS) entry which is preliminary data.</text>
</comment>
<proteinExistence type="predicted"/>
<dbReference type="STRING" id="78410.A0A0P7BSC6"/>
<dbReference type="EMBL" id="LKCW01000022">
    <property type="protein sequence ID" value="KPM44218.1"/>
    <property type="molecule type" value="Genomic_DNA"/>
</dbReference>
<dbReference type="PROSITE" id="PS50280">
    <property type="entry name" value="SET"/>
    <property type="match status" value="1"/>
</dbReference>
<dbReference type="InterPro" id="IPR001214">
    <property type="entry name" value="SET_dom"/>
</dbReference>
<sequence>MGIDAGFDMVPRLTTGTADKKDWEMFLDSVATYYQDDDKVVAEPYGLRFKVGEHPVLPFEGHKFLRFSSKISGRDGRAEDYILIVSRIAKRIFGPKVYRWREGGEMTGYYGWAEVNESIASYGRSDKPEISTLVATTTDGVDASKDLDLPLFEIKAIPGKGRGLVARVNIAKGTRIILEKPILTSPNLSVEMLETILASKLKSLSKVEQRQFLSLHNNFPGQRPFSGIMRTNALPCGSGSTTGAVYPTICLINHSCLPNSHNNWNKEKGHETIHAIHPILAGEEILLPYNENGPSSVRQAKLQQSFGFRCDCSTCSLPAPELRASDARRIEIQRLDDAIGDPSSMRSTPGASLAKCYSLLQVLEEEFRGSPSILLPRVQYDAFQISIAHGDQARAAVFAENAYKGRLMCEGEDSPDTQRMKAFMQNPASHTTFGVYSMRWRSAKNSVPKGLDTDELKRWLWKQSK</sequence>
<dbReference type="InterPro" id="IPR046341">
    <property type="entry name" value="SET_dom_sf"/>
</dbReference>
<dbReference type="Proteomes" id="UP000050424">
    <property type="component" value="Unassembled WGS sequence"/>
</dbReference>
<feature type="domain" description="SET" evidence="1">
    <location>
        <begin position="150"/>
        <end position="290"/>
    </location>
</feature>
<dbReference type="Gene3D" id="2.170.270.10">
    <property type="entry name" value="SET domain"/>
    <property type="match status" value="1"/>
</dbReference>
<dbReference type="InterPro" id="IPR011990">
    <property type="entry name" value="TPR-like_helical_dom_sf"/>
</dbReference>
<evidence type="ECO:0000259" key="1">
    <source>
        <dbReference type="PROSITE" id="PS50280"/>
    </source>
</evidence>
<accession>A0A0P7BSC6</accession>
<name>A0A0P7BSC6_9HYPO</name>
<gene>
    <name evidence="2" type="ORF">AK830_g2356</name>
</gene>
<dbReference type="AlphaFoldDB" id="A0A0P7BSC6"/>
<organism evidence="2 3">
    <name type="scientific">Neonectria ditissima</name>
    <dbReference type="NCBI Taxonomy" id="78410"/>
    <lineage>
        <taxon>Eukaryota</taxon>
        <taxon>Fungi</taxon>
        <taxon>Dikarya</taxon>
        <taxon>Ascomycota</taxon>
        <taxon>Pezizomycotina</taxon>
        <taxon>Sordariomycetes</taxon>
        <taxon>Hypocreomycetidae</taxon>
        <taxon>Hypocreales</taxon>
        <taxon>Nectriaceae</taxon>
        <taxon>Neonectria</taxon>
    </lineage>
</organism>
<keyword evidence="3" id="KW-1185">Reference proteome</keyword>
<dbReference type="CDD" id="cd20071">
    <property type="entry name" value="SET_SMYD"/>
    <property type="match status" value="1"/>
</dbReference>
<dbReference type="SUPFAM" id="SSF82199">
    <property type="entry name" value="SET domain"/>
    <property type="match status" value="1"/>
</dbReference>
<dbReference type="PANTHER" id="PTHR47332:SF4">
    <property type="entry name" value="SET DOMAIN-CONTAINING PROTEIN 5"/>
    <property type="match status" value="1"/>
</dbReference>
<evidence type="ECO:0000313" key="3">
    <source>
        <dbReference type="Proteomes" id="UP000050424"/>
    </source>
</evidence>
<dbReference type="InterPro" id="IPR053185">
    <property type="entry name" value="SET_domain_protein"/>
</dbReference>
<dbReference type="SMART" id="SM00317">
    <property type="entry name" value="SET"/>
    <property type="match status" value="1"/>
</dbReference>
<evidence type="ECO:0000313" key="2">
    <source>
        <dbReference type="EMBL" id="KPM44218.1"/>
    </source>
</evidence>
<reference evidence="2 3" key="1">
    <citation type="submission" date="2015-09" db="EMBL/GenBank/DDBJ databases">
        <title>Draft genome of a European isolate of the apple canker pathogen Neonectria ditissima.</title>
        <authorList>
            <person name="Gomez-Cortecero A."/>
            <person name="Harrison R.J."/>
            <person name="Armitage A.D."/>
        </authorList>
    </citation>
    <scope>NUCLEOTIDE SEQUENCE [LARGE SCALE GENOMIC DNA]</scope>
    <source>
        <strain evidence="2 3">R09/05</strain>
    </source>
</reference>